<dbReference type="InterPro" id="IPR033932">
    <property type="entry name" value="YtcJ-like"/>
</dbReference>
<dbReference type="RefSeq" id="WP_119482753.1">
    <property type="nucleotide sequence ID" value="NZ_QXTG01000002.1"/>
</dbReference>
<dbReference type="SUPFAM" id="SSF51556">
    <property type="entry name" value="Metallo-dependent hydrolases"/>
    <property type="match status" value="1"/>
</dbReference>
<name>A0A3A1TW09_9MICO</name>
<dbReference type="Proteomes" id="UP000265742">
    <property type="component" value="Unassembled WGS sequence"/>
</dbReference>
<dbReference type="Pfam" id="PF07969">
    <property type="entry name" value="Amidohydro_3"/>
    <property type="match status" value="1"/>
</dbReference>
<evidence type="ECO:0000313" key="2">
    <source>
        <dbReference type="EMBL" id="RIX28443.1"/>
    </source>
</evidence>
<reference evidence="3" key="1">
    <citation type="submission" date="2018-09" db="EMBL/GenBank/DDBJ databases">
        <authorList>
            <person name="Kim I."/>
        </authorList>
    </citation>
    <scope>NUCLEOTIDE SEQUENCE [LARGE SCALE GENOMIC DNA]</scope>
    <source>
        <strain evidence="3">DD4a</strain>
    </source>
</reference>
<gene>
    <name evidence="2" type="ORF">D1781_13510</name>
</gene>
<accession>A0A3A1TW09</accession>
<dbReference type="Gene3D" id="3.10.310.70">
    <property type="match status" value="1"/>
</dbReference>
<dbReference type="InterPro" id="IPR011059">
    <property type="entry name" value="Metal-dep_hydrolase_composite"/>
</dbReference>
<dbReference type="GO" id="GO:0016810">
    <property type="term" value="F:hydrolase activity, acting on carbon-nitrogen (but not peptide) bonds"/>
    <property type="evidence" value="ECO:0007669"/>
    <property type="project" value="InterPro"/>
</dbReference>
<dbReference type="CDD" id="cd01300">
    <property type="entry name" value="YtcJ_like"/>
    <property type="match status" value="1"/>
</dbReference>
<dbReference type="PANTHER" id="PTHR22642:SF2">
    <property type="entry name" value="PROTEIN LONG AFTER FAR-RED 3"/>
    <property type="match status" value="1"/>
</dbReference>
<protein>
    <submittedName>
        <fullName evidence="2">Amidohydrolase</fullName>
    </submittedName>
</protein>
<dbReference type="AlphaFoldDB" id="A0A3A1TW09"/>
<proteinExistence type="predicted"/>
<dbReference type="Gene3D" id="3.20.20.140">
    <property type="entry name" value="Metal-dependent hydrolases"/>
    <property type="match status" value="1"/>
</dbReference>
<keyword evidence="2" id="KW-0378">Hydrolase</keyword>
<dbReference type="Gene3D" id="2.30.40.10">
    <property type="entry name" value="Urease, subunit C, domain 1"/>
    <property type="match status" value="1"/>
</dbReference>
<dbReference type="EMBL" id="QXTG01000002">
    <property type="protein sequence ID" value="RIX28443.1"/>
    <property type="molecule type" value="Genomic_DNA"/>
</dbReference>
<organism evidence="2 3">
    <name type="scientific">Amnibacterium setariae</name>
    <dbReference type="NCBI Taxonomy" id="2306585"/>
    <lineage>
        <taxon>Bacteria</taxon>
        <taxon>Bacillati</taxon>
        <taxon>Actinomycetota</taxon>
        <taxon>Actinomycetes</taxon>
        <taxon>Micrococcales</taxon>
        <taxon>Microbacteriaceae</taxon>
        <taxon>Amnibacterium</taxon>
    </lineage>
</organism>
<dbReference type="InterPro" id="IPR032466">
    <property type="entry name" value="Metal_Hydrolase"/>
</dbReference>
<dbReference type="PANTHER" id="PTHR22642">
    <property type="entry name" value="IMIDAZOLONEPROPIONASE"/>
    <property type="match status" value="1"/>
</dbReference>
<dbReference type="SUPFAM" id="SSF51338">
    <property type="entry name" value="Composite domain of metallo-dependent hydrolases"/>
    <property type="match status" value="1"/>
</dbReference>
<feature type="domain" description="Amidohydrolase 3" evidence="1">
    <location>
        <begin position="50"/>
        <end position="551"/>
    </location>
</feature>
<evidence type="ECO:0000259" key="1">
    <source>
        <dbReference type="Pfam" id="PF07969"/>
    </source>
</evidence>
<evidence type="ECO:0000313" key="3">
    <source>
        <dbReference type="Proteomes" id="UP000265742"/>
    </source>
</evidence>
<sequence length="553" mass="57655">MTRPLVVAGARLFTGRALHPSASAVAVRDGRIVAIGGLAEAREAAGPGAEVLDVPGGLVGPGFVDAHVHPAQGGGERLRCDLTDAVGAEDTLARIRAYADAHPDDEWIVGGGWHMADFERGLPRADALERVVPGRKVYLVNADHHGAWVSPAALAAAGIDGDRADPADGHIDRDPDGAPSGTLQEGAMELLADLLPVPTDAEHVAALDEAQRYLTGFGVTGWQDAIIGAYSGVRDPTDAYLAAIDAGRLSVLVSGALWLERGIGVADVDRVVAGLVAARDRIGDRRGSAGGRFRATSVKIMLDGVPESRTAAMKAPYLDADGRPTAETGSTHFAPEVLDAVAPALAAAGFQLHIHAIGDRAVADALHAIELANRVADGGRLRHHLAHLQQVDLADVPGMARSGATANLQAFWACRSDQMVDLNLPLVGRERFEQQYAFASMAAAGVPLAMGSDWPVSTPDPWQAIAVAVTRIEAGSLREPLGPHEALTLEQALTAYTAGSARVAHHDEAGLLEVGRRADVAVADRDPFLQPAEALHAVRTAATVSAGRVVHAR</sequence>
<comment type="caution">
    <text evidence="2">The sequence shown here is derived from an EMBL/GenBank/DDBJ whole genome shotgun (WGS) entry which is preliminary data.</text>
</comment>
<dbReference type="InterPro" id="IPR013108">
    <property type="entry name" value="Amidohydro_3"/>
</dbReference>
<keyword evidence="3" id="KW-1185">Reference proteome</keyword>
<dbReference type="OrthoDB" id="3238066at2"/>